<gene>
    <name evidence="7" type="ORF">OEW28_07415</name>
</gene>
<comment type="caution">
    <text evidence="7">The sequence shown here is derived from an EMBL/GenBank/DDBJ whole genome shotgun (WGS) entry which is preliminary data.</text>
</comment>
<evidence type="ECO:0000256" key="2">
    <source>
        <dbReference type="ARBA" id="ARBA00022621"/>
    </source>
</evidence>
<dbReference type="InterPro" id="IPR000971">
    <property type="entry name" value="Globin"/>
</dbReference>
<dbReference type="InterPro" id="IPR012292">
    <property type="entry name" value="Globin/Proto"/>
</dbReference>
<dbReference type="Proteomes" id="UP001652542">
    <property type="component" value="Unassembled WGS sequence"/>
</dbReference>
<dbReference type="EMBL" id="JAOWKY010000001">
    <property type="protein sequence ID" value="MCV2868455.1"/>
    <property type="molecule type" value="Genomic_DNA"/>
</dbReference>
<dbReference type="PROSITE" id="PS01033">
    <property type="entry name" value="GLOBIN"/>
    <property type="match status" value="1"/>
</dbReference>
<keyword evidence="3" id="KW-0479">Metal-binding</keyword>
<protein>
    <submittedName>
        <fullName evidence="7">Globin domain-containing protein</fullName>
    </submittedName>
</protein>
<dbReference type="PANTHER" id="PTHR43396:SF3">
    <property type="entry name" value="FLAVOHEMOPROTEIN"/>
    <property type="match status" value="1"/>
</dbReference>
<dbReference type="Pfam" id="PF00042">
    <property type="entry name" value="Globin"/>
    <property type="match status" value="1"/>
</dbReference>
<keyword evidence="8" id="KW-1185">Reference proteome</keyword>
<keyword evidence="4" id="KW-0408">Iron</keyword>
<evidence type="ECO:0000259" key="6">
    <source>
        <dbReference type="PROSITE" id="PS01033"/>
    </source>
</evidence>
<dbReference type="PANTHER" id="PTHR43396">
    <property type="entry name" value="FLAVOHEMOPROTEIN"/>
    <property type="match status" value="1"/>
</dbReference>
<dbReference type="InterPro" id="IPR009050">
    <property type="entry name" value="Globin-like_sf"/>
</dbReference>
<evidence type="ECO:0000256" key="5">
    <source>
        <dbReference type="RuleBase" id="RU000356"/>
    </source>
</evidence>
<dbReference type="SUPFAM" id="SSF46458">
    <property type="entry name" value="Globin-like"/>
    <property type="match status" value="1"/>
</dbReference>
<name>A0ABT2ZBD2_9RHOB</name>
<keyword evidence="2 5" id="KW-0561">Oxygen transport</keyword>
<evidence type="ECO:0000256" key="4">
    <source>
        <dbReference type="ARBA" id="ARBA00023004"/>
    </source>
</evidence>
<feature type="domain" description="Globin" evidence="6">
    <location>
        <begin position="2"/>
        <end position="137"/>
    </location>
</feature>
<evidence type="ECO:0000256" key="3">
    <source>
        <dbReference type="ARBA" id="ARBA00022723"/>
    </source>
</evidence>
<reference evidence="7 8" key="1">
    <citation type="submission" date="2022-10" db="EMBL/GenBank/DDBJ databases">
        <title>Defluviimonas sp. nov., isolated from ocean surface water.</title>
        <authorList>
            <person name="He W."/>
            <person name="Wang L."/>
            <person name="Zhang D.-F."/>
        </authorList>
    </citation>
    <scope>NUCLEOTIDE SEQUENCE [LARGE SCALE GENOMIC DNA]</scope>
    <source>
        <strain evidence="7 8">WL0002</strain>
    </source>
</reference>
<sequence>MTLSPEDVTAIRQSWTALSMDPETLTQRFYAELFRIAPEVRPMFAGSDLQSQRRKLAAAIGMVVHHADRLAAVVPALEDLGRRHVGYGVTDAHYDAVGRALIHAIAEIHGPSFTPKIRNAWLAAYTAVAATMQAGAATAFRKSA</sequence>
<evidence type="ECO:0000313" key="8">
    <source>
        <dbReference type="Proteomes" id="UP001652542"/>
    </source>
</evidence>
<evidence type="ECO:0000256" key="1">
    <source>
        <dbReference type="ARBA" id="ARBA00022617"/>
    </source>
</evidence>
<organism evidence="7 8">
    <name type="scientific">Albidovulum marisflavi</name>
    <dbReference type="NCBI Taxonomy" id="2984159"/>
    <lineage>
        <taxon>Bacteria</taxon>
        <taxon>Pseudomonadati</taxon>
        <taxon>Pseudomonadota</taxon>
        <taxon>Alphaproteobacteria</taxon>
        <taxon>Rhodobacterales</taxon>
        <taxon>Paracoccaceae</taxon>
        <taxon>Albidovulum</taxon>
    </lineage>
</organism>
<accession>A0ABT2ZBD2</accession>
<evidence type="ECO:0000313" key="7">
    <source>
        <dbReference type="EMBL" id="MCV2868455.1"/>
    </source>
</evidence>
<keyword evidence="5" id="KW-0813">Transport</keyword>
<comment type="similarity">
    <text evidence="5">Belongs to the globin family.</text>
</comment>
<dbReference type="RefSeq" id="WP_263734066.1">
    <property type="nucleotide sequence ID" value="NZ_JAOWKY010000001.1"/>
</dbReference>
<dbReference type="Gene3D" id="1.10.490.10">
    <property type="entry name" value="Globins"/>
    <property type="match status" value="1"/>
</dbReference>
<proteinExistence type="inferred from homology"/>
<keyword evidence="1 5" id="KW-0349">Heme</keyword>